<protein>
    <submittedName>
        <fullName evidence="2">Uncharacterized protein</fullName>
    </submittedName>
</protein>
<dbReference type="EMBL" id="JAHRIP010015032">
    <property type="protein sequence ID" value="MEQ2285848.1"/>
    <property type="molecule type" value="Genomic_DNA"/>
</dbReference>
<comment type="caution">
    <text evidence="2">The sequence shown here is derived from an EMBL/GenBank/DDBJ whole genome shotgun (WGS) entry which is preliminary data.</text>
</comment>
<gene>
    <name evidence="2" type="ORF">AMECASPLE_036166</name>
</gene>
<name>A0ABV0XWE8_9TELE</name>
<proteinExistence type="predicted"/>
<organism evidence="2 3">
    <name type="scientific">Ameca splendens</name>
    <dbReference type="NCBI Taxonomy" id="208324"/>
    <lineage>
        <taxon>Eukaryota</taxon>
        <taxon>Metazoa</taxon>
        <taxon>Chordata</taxon>
        <taxon>Craniata</taxon>
        <taxon>Vertebrata</taxon>
        <taxon>Euteleostomi</taxon>
        <taxon>Actinopterygii</taxon>
        <taxon>Neopterygii</taxon>
        <taxon>Teleostei</taxon>
        <taxon>Neoteleostei</taxon>
        <taxon>Acanthomorphata</taxon>
        <taxon>Ovalentaria</taxon>
        <taxon>Atherinomorphae</taxon>
        <taxon>Cyprinodontiformes</taxon>
        <taxon>Goodeidae</taxon>
        <taxon>Ameca</taxon>
    </lineage>
</organism>
<dbReference type="Proteomes" id="UP001469553">
    <property type="component" value="Unassembled WGS sequence"/>
</dbReference>
<feature type="region of interest" description="Disordered" evidence="1">
    <location>
        <begin position="1"/>
        <end position="20"/>
    </location>
</feature>
<evidence type="ECO:0000313" key="3">
    <source>
        <dbReference type="Proteomes" id="UP001469553"/>
    </source>
</evidence>
<evidence type="ECO:0000256" key="1">
    <source>
        <dbReference type="SAM" id="MobiDB-lite"/>
    </source>
</evidence>
<evidence type="ECO:0000313" key="2">
    <source>
        <dbReference type="EMBL" id="MEQ2285848.1"/>
    </source>
</evidence>
<reference evidence="2 3" key="1">
    <citation type="submission" date="2021-06" db="EMBL/GenBank/DDBJ databases">
        <authorList>
            <person name="Palmer J.M."/>
        </authorList>
    </citation>
    <scope>NUCLEOTIDE SEQUENCE [LARGE SCALE GENOMIC DNA]</scope>
    <source>
        <strain evidence="2 3">AS_MEX2019</strain>
        <tissue evidence="2">Muscle</tissue>
    </source>
</reference>
<feature type="compositionally biased region" description="Basic and acidic residues" evidence="1">
    <location>
        <begin position="1"/>
        <end position="11"/>
    </location>
</feature>
<accession>A0ABV0XWE8</accession>
<sequence>MSRGGPGDDPRWRHHVSRLAPECPRVPPEELEEVSRDNEYKHYNESFNASLVKVNLLDFFFLHSDKNSESYSAGDDMEKNNNNLDSFAKQDQHTCSPIF</sequence>
<keyword evidence="3" id="KW-1185">Reference proteome</keyword>